<name>A0ABV2JZ66_9GAMM</name>
<organism evidence="1 2">
    <name type="scientific">Dyella japonica</name>
    <dbReference type="NCBI Taxonomy" id="231455"/>
    <lineage>
        <taxon>Bacteria</taxon>
        <taxon>Pseudomonadati</taxon>
        <taxon>Pseudomonadota</taxon>
        <taxon>Gammaproteobacteria</taxon>
        <taxon>Lysobacterales</taxon>
        <taxon>Rhodanobacteraceae</taxon>
        <taxon>Dyella</taxon>
    </lineage>
</organism>
<comment type="caution">
    <text evidence="1">The sequence shown here is derived from an EMBL/GenBank/DDBJ whole genome shotgun (WGS) entry which is preliminary data.</text>
</comment>
<gene>
    <name evidence="1" type="ORF">ABIC75_003852</name>
</gene>
<dbReference type="GO" id="GO:0000428">
    <property type="term" value="C:DNA-directed RNA polymerase complex"/>
    <property type="evidence" value="ECO:0007669"/>
    <property type="project" value="UniProtKB-KW"/>
</dbReference>
<proteinExistence type="predicted"/>
<keyword evidence="2" id="KW-1185">Reference proteome</keyword>
<reference evidence="1 2" key="1">
    <citation type="submission" date="2024-06" db="EMBL/GenBank/DDBJ databases">
        <title>Sorghum-associated microbial communities from plants grown in Nebraska, USA.</title>
        <authorList>
            <person name="Schachtman D."/>
        </authorList>
    </citation>
    <scope>NUCLEOTIDE SEQUENCE [LARGE SCALE GENOMIC DNA]</scope>
    <source>
        <strain evidence="1 2">1073</strain>
    </source>
</reference>
<evidence type="ECO:0000313" key="1">
    <source>
        <dbReference type="EMBL" id="MET3654114.1"/>
    </source>
</evidence>
<evidence type="ECO:0000313" key="2">
    <source>
        <dbReference type="Proteomes" id="UP001549184"/>
    </source>
</evidence>
<dbReference type="Proteomes" id="UP001549184">
    <property type="component" value="Unassembled WGS sequence"/>
</dbReference>
<protein>
    <submittedName>
        <fullName evidence="1">DNA-directed RNA polymerase subunit RPC12/RpoP</fullName>
    </submittedName>
</protein>
<keyword evidence="1" id="KW-0240">DNA-directed RNA polymerase</keyword>
<dbReference type="RefSeq" id="WP_354015485.1">
    <property type="nucleotide sequence ID" value="NZ_JBEPMU010000006.1"/>
</dbReference>
<keyword evidence="1" id="KW-0804">Transcription</keyword>
<accession>A0ABV2JZ66</accession>
<sequence length="62" mass="6935">MATMWTCIRCKTELTTKDALPSIDSFGGYVMCPVCGRRNGLRSISDRRDDVPVALEQVDEPE</sequence>
<dbReference type="EMBL" id="JBEPMU010000006">
    <property type="protein sequence ID" value="MET3654114.1"/>
    <property type="molecule type" value="Genomic_DNA"/>
</dbReference>